<dbReference type="PANTHER" id="PTHR33908:SF11">
    <property type="entry name" value="MEMBRANE PROTEIN"/>
    <property type="match status" value="1"/>
</dbReference>
<evidence type="ECO:0000256" key="6">
    <source>
        <dbReference type="ARBA" id="ARBA00022989"/>
    </source>
</evidence>
<feature type="transmembrane region" description="Helical" evidence="8">
    <location>
        <begin position="298"/>
        <end position="320"/>
    </location>
</feature>
<keyword evidence="2" id="KW-1003">Cell membrane</keyword>
<evidence type="ECO:0000313" key="9">
    <source>
        <dbReference type="EMBL" id="MFD6791863.1"/>
    </source>
</evidence>
<keyword evidence="5 8" id="KW-0812">Transmembrane</keyword>
<evidence type="ECO:0000256" key="2">
    <source>
        <dbReference type="ARBA" id="ARBA00022475"/>
    </source>
</evidence>
<keyword evidence="3" id="KW-0328">Glycosyltransferase</keyword>
<evidence type="ECO:0008006" key="11">
    <source>
        <dbReference type="Google" id="ProtNLM"/>
    </source>
</evidence>
<feature type="transmembrane region" description="Helical" evidence="8">
    <location>
        <begin position="104"/>
        <end position="133"/>
    </location>
</feature>
<evidence type="ECO:0000256" key="8">
    <source>
        <dbReference type="SAM" id="Phobius"/>
    </source>
</evidence>
<feature type="transmembrane region" description="Helical" evidence="8">
    <location>
        <begin position="242"/>
        <end position="265"/>
    </location>
</feature>
<keyword evidence="10" id="KW-1185">Reference proteome</keyword>
<comment type="subcellular location">
    <subcellularLocation>
        <location evidence="1">Cell membrane</location>
        <topology evidence="1">Multi-pass membrane protein</topology>
    </subcellularLocation>
</comment>
<feature type="transmembrane region" description="Helical" evidence="8">
    <location>
        <begin position="272"/>
        <end position="292"/>
    </location>
</feature>
<feature type="transmembrane region" description="Helical" evidence="8">
    <location>
        <begin position="340"/>
        <end position="359"/>
    </location>
</feature>
<gene>
    <name evidence="9" type="ORF">ACFWGY_00830</name>
</gene>
<dbReference type="InterPro" id="IPR050297">
    <property type="entry name" value="LipidA_mod_glycosyltrf_83"/>
</dbReference>
<dbReference type="PANTHER" id="PTHR33908">
    <property type="entry name" value="MANNOSYLTRANSFERASE YKCB-RELATED"/>
    <property type="match status" value="1"/>
</dbReference>
<feature type="transmembrane region" description="Helical" evidence="8">
    <location>
        <begin position="185"/>
        <end position="204"/>
    </location>
</feature>
<organism evidence="9 10">
    <name type="scientific">Prauserella salsuginis</name>
    <dbReference type="NCBI Taxonomy" id="387889"/>
    <lineage>
        <taxon>Bacteria</taxon>
        <taxon>Bacillati</taxon>
        <taxon>Actinomycetota</taxon>
        <taxon>Actinomycetes</taxon>
        <taxon>Pseudonocardiales</taxon>
        <taxon>Pseudonocardiaceae</taxon>
        <taxon>Prauserella</taxon>
        <taxon>Prauserella salsuginis group</taxon>
    </lineage>
</organism>
<evidence type="ECO:0000313" key="10">
    <source>
        <dbReference type="Proteomes" id="UP001598673"/>
    </source>
</evidence>
<feature type="transmembrane region" description="Helical" evidence="8">
    <location>
        <begin position="73"/>
        <end position="92"/>
    </location>
</feature>
<accession>A0ABW6FXD9</accession>
<protein>
    <recommendedName>
        <fullName evidence="11">Glycosyltransferase RgtA/B/C/D-like domain-containing protein</fullName>
    </recommendedName>
</protein>
<evidence type="ECO:0000256" key="4">
    <source>
        <dbReference type="ARBA" id="ARBA00022679"/>
    </source>
</evidence>
<keyword evidence="7 8" id="KW-0472">Membrane</keyword>
<evidence type="ECO:0000256" key="1">
    <source>
        <dbReference type="ARBA" id="ARBA00004651"/>
    </source>
</evidence>
<sequence>MSAVGGLLVFLFTRASLTDDAYITLTYARNLAEHGTWGIIPGVVSNSATSPLNVILLALGTAITGLFGDAQPIVALGLVTVGATAALGWAWARLAAQLRFPAPVALLGVAVVVVNPFVLSAIGLEVLLIPAALAGLAAATVERRAVWFGVFAGLAVLVRLDLAVFVVVMFAVATARAVGRRWWQAFVAMVAVALPWHVLSWVAFGSAVPDTLVIKQSQDGLFDPWTYTTGIGMYLEGVGVPVLLAVVPAGLGVVALLAAVIVRLVAADRPALGVVAGLGAGGVAYYGAYVLLGVGPYHWYYVAPLTALAMCGVLALGAWWGHRRGEPDGDRGVDGRPRPVIALGLLSAVAGLVVATAMVEVQRGVPWRSPVIFGNWASAQDYARVGTELGRRVGTAAVRSPGEIGTLAYFCECRIVDAFSDRGRVAELLEERLSASGPVGSALLEVNYLWFDRDREPLSPVYRLLYDSGPGDGPDTWTVHSDATGIGHFTLVRIR</sequence>
<keyword evidence="4" id="KW-0808">Transferase</keyword>
<reference evidence="9 10" key="1">
    <citation type="submission" date="2024-09" db="EMBL/GenBank/DDBJ databases">
        <title>The Natural Products Discovery Center: Release of the First 8490 Sequenced Strains for Exploring Actinobacteria Biosynthetic Diversity.</title>
        <authorList>
            <person name="Kalkreuter E."/>
            <person name="Kautsar S.A."/>
            <person name="Yang D."/>
            <person name="Bader C.D."/>
            <person name="Teijaro C.N."/>
            <person name="Fluegel L."/>
            <person name="Davis C.M."/>
            <person name="Simpson J.R."/>
            <person name="Lauterbach L."/>
            <person name="Steele A.D."/>
            <person name="Gui C."/>
            <person name="Meng S."/>
            <person name="Li G."/>
            <person name="Viehrig K."/>
            <person name="Ye F."/>
            <person name="Su P."/>
            <person name="Kiefer A.F."/>
            <person name="Nichols A."/>
            <person name="Cepeda A.J."/>
            <person name="Yan W."/>
            <person name="Fan B."/>
            <person name="Jiang Y."/>
            <person name="Adhikari A."/>
            <person name="Zheng C.-J."/>
            <person name="Schuster L."/>
            <person name="Cowan T.M."/>
            <person name="Smanski M.J."/>
            <person name="Chevrette M.G."/>
            <person name="De Carvalho L.P.S."/>
            <person name="Shen B."/>
        </authorList>
    </citation>
    <scope>NUCLEOTIDE SEQUENCE [LARGE SCALE GENOMIC DNA]</scope>
    <source>
        <strain evidence="9 10">NPDC060353</strain>
    </source>
</reference>
<name>A0ABW6FXD9_9PSEU</name>
<evidence type="ECO:0000256" key="7">
    <source>
        <dbReference type="ARBA" id="ARBA00023136"/>
    </source>
</evidence>
<dbReference type="RefSeq" id="WP_258936493.1">
    <property type="nucleotide sequence ID" value="NZ_JANBBF010000009.1"/>
</dbReference>
<evidence type="ECO:0000256" key="5">
    <source>
        <dbReference type="ARBA" id="ARBA00022692"/>
    </source>
</evidence>
<proteinExistence type="predicted"/>
<evidence type="ECO:0000256" key="3">
    <source>
        <dbReference type="ARBA" id="ARBA00022676"/>
    </source>
</evidence>
<keyword evidence="6 8" id="KW-1133">Transmembrane helix</keyword>
<dbReference type="Proteomes" id="UP001598673">
    <property type="component" value="Unassembled WGS sequence"/>
</dbReference>
<dbReference type="EMBL" id="JBHXCV010000001">
    <property type="protein sequence ID" value="MFD6791863.1"/>
    <property type="molecule type" value="Genomic_DNA"/>
</dbReference>
<feature type="transmembrane region" description="Helical" evidence="8">
    <location>
        <begin position="145"/>
        <end position="173"/>
    </location>
</feature>
<comment type="caution">
    <text evidence="9">The sequence shown here is derived from an EMBL/GenBank/DDBJ whole genome shotgun (WGS) entry which is preliminary data.</text>
</comment>